<dbReference type="InterPro" id="IPR001296">
    <property type="entry name" value="Glyco_trans_1"/>
</dbReference>
<dbReference type="Proteomes" id="UP000321717">
    <property type="component" value="Unassembled WGS sequence"/>
</dbReference>
<sequence length="424" mass="45263">MFTNTYTPHIGGVARSVAGLAEGLRELGHAVLVVGPKFAGASADETGVLRMPAIQQFAGSDFSVPVPVSRKLARELEAFEPDIVHSHHPFLLGDTALRIAAVRDLPVIFTYHTRYELYGHYVAQNSPALKRLVLSLALGYCELCDGVIAPSVSMARFLTEHDVDVPVTVIPTGVEAARFDHGDGKRFRAELGIASDAFVVGHVGRLAKEKNLEYLTEAVRLFLAAHAQAHFVVAGKGDMAEPMKSAFATAGLGRRTHLIGAVEGEQLADAYAAMDVFAFSSHSETQGLVLAEAMTAGIPVVALDAPGAREIVGDGSNGRLLPADAPPDCFTKALRWAVARSDAERQALKSAAKRTASLYSCAESVERTLSVYRALLEAHRRKKAIDDSGWQNARRALATEWDILKNAANAVGAAVAEIGYVTEG</sequence>
<organism evidence="3 4">
    <name type="scientific">Ciceribacter naphthalenivorans</name>
    <dbReference type="NCBI Taxonomy" id="1118451"/>
    <lineage>
        <taxon>Bacteria</taxon>
        <taxon>Pseudomonadati</taxon>
        <taxon>Pseudomonadota</taxon>
        <taxon>Alphaproteobacteria</taxon>
        <taxon>Hyphomicrobiales</taxon>
        <taxon>Rhizobiaceae</taxon>
        <taxon>Ciceribacter</taxon>
    </lineage>
</organism>
<proteinExistence type="predicted"/>
<keyword evidence="4" id="KW-1185">Reference proteome</keyword>
<evidence type="ECO:0000259" key="1">
    <source>
        <dbReference type="Pfam" id="PF00534"/>
    </source>
</evidence>
<keyword evidence="3" id="KW-0808">Transferase</keyword>
<dbReference type="PANTHER" id="PTHR45947">
    <property type="entry name" value="SULFOQUINOVOSYL TRANSFERASE SQD2"/>
    <property type="match status" value="1"/>
</dbReference>
<dbReference type="RefSeq" id="WP_210245802.1">
    <property type="nucleotide sequence ID" value="NZ_BJZP01000045.1"/>
</dbReference>
<dbReference type="GO" id="GO:0016757">
    <property type="term" value="F:glycosyltransferase activity"/>
    <property type="evidence" value="ECO:0007669"/>
    <property type="project" value="InterPro"/>
</dbReference>
<accession>A0A512HPW3</accession>
<protein>
    <submittedName>
        <fullName evidence="3">1,2-diacylglycerol 3-glucosyltransferase</fullName>
    </submittedName>
</protein>
<feature type="domain" description="Glycosyl transferase family 1" evidence="1">
    <location>
        <begin position="186"/>
        <end position="354"/>
    </location>
</feature>
<evidence type="ECO:0000313" key="3">
    <source>
        <dbReference type="EMBL" id="GEO87481.1"/>
    </source>
</evidence>
<dbReference type="EMBL" id="BJZP01000045">
    <property type="protein sequence ID" value="GEO87481.1"/>
    <property type="molecule type" value="Genomic_DNA"/>
</dbReference>
<reference evidence="3 4" key="1">
    <citation type="submission" date="2019-07" db="EMBL/GenBank/DDBJ databases">
        <title>Whole genome shotgun sequence of Rhizobium naphthalenivorans NBRC 107585.</title>
        <authorList>
            <person name="Hosoyama A."/>
            <person name="Uohara A."/>
            <person name="Ohji S."/>
            <person name="Ichikawa N."/>
        </authorList>
    </citation>
    <scope>NUCLEOTIDE SEQUENCE [LARGE SCALE GENOMIC DNA]</scope>
    <source>
        <strain evidence="3 4">NBRC 107585</strain>
    </source>
</reference>
<dbReference type="SUPFAM" id="SSF53756">
    <property type="entry name" value="UDP-Glycosyltransferase/glycogen phosphorylase"/>
    <property type="match status" value="1"/>
</dbReference>
<dbReference type="PANTHER" id="PTHR45947:SF3">
    <property type="entry name" value="SULFOQUINOVOSYL TRANSFERASE SQD2"/>
    <property type="match status" value="1"/>
</dbReference>
<dbReference type="Gene3D" id="3.40.50.2000">
    <property type="entry name" value="Glycogen Phosphorylase B"/>
    <property type="match status" value="2"/>
</dbReference>
<feature type="domain" description="Glycosyltransferase subfamily 4-like N-terminal" evidence="2">
    <location>
        <begin position="10"/>
        <end position="178"/>
    </location>
</feature>
<dbReference type="Pfam" id="PF13439">
    <property type="entry name" value="Glyco_transf_4"/>
    <property type="match status" value="1"/>
</dbReference>
<evidence type="ECO:0000313" key="4">
    <source>
        <dbReference type="Proteomes" id="UP000321717"/>
    </source>
</evidence>
<comment type="caution">
    <text evidence="3">The sequence shown here is derived from an EMBL/GenBank/DDBJ whole genome shotgun (WGS) entry which is preliminary data.</text>
</comment>
<dbReference type="Pfam" id="PF00534">
    <property type="entry name" value="Glycos_transf_1"/>
    <property type="match status" value="1"/>
</dbReference>
<gene>
    <name evidence="3" type="ORF">RNA01_44130</name>
</gene>
<dbReference type="AlphaFoldDB" id="A0A512HPW3"/>
<evidence type="ECO:0000259" key="2">
    <source>
        <dbReference type="Pfam" id="PF13439"/>
    </source>
</evidence>
<dbReference type="InterPro" id="IPR028098">
    <property type="entry name" value="Glyco_trans_4-like_N"/>
</dbReference>
<dbReference type="InterPro" id="IPR050194">
    <property type="entry name" value="Glycosyltransferase_grp1"/>
</dbReference>
<name>A0A512HPW3_9HYPH</name>